<dbReference type="HAMAP" id="MF_00148">
    <property type="entry name" value="UDG"/>
    <property type="match status" value="1"/>
</dbReference>
<dbReference type="EC" id="3.2.2.27" evidence="4 9"/>
<keyword evidence="8 9" id="KW-0234">DNA repair</keyword>
<dbReference type="InterPro" id="IPR036895">
    <property type="entry name" value="Uracil-DNA_glycosylase-like_sf"/>
</dbReference>
<feature type="active site" description="Proton acceptor" evidence="9 10">
    <location>
        <position position="69"/>
    </location>
</feature>
<dbReference type="CDD" id="cd10027">
    <property type="entry name" value="UDG-F1-like"/>
    <property type="match status" value="1"/>
</dbReference>
<comment type="function">
    <text evidence="2 9 11">Excises uracil residues from the DNA which can arise as a result of misincorporation of dUMP residues by DNA polymerase or due to deamination of cytosine.</text>
</comment>
<evidence type="ECO:0000256" key="5">
    <source>
        <dbReference type="ARBA" id="ARBA00018429"/>
    </source>
</evidence>
<comment type="catalytic activity">
    <reaction evidence="1 9 11">
        <text>Hydrolyzes single-stranded DNA or mismatched double-stranded DNA and polynucleotides, releasing free uracil.</text>
        <dbReference type="EC" id="3.2.2.27"/>
    </reaction>
</comment>
<evidence type="ECO:0000256" key="2">
    <source>
        <dbReference type="ARBA" id="ARBA00002631"/>
    </source>
</evidence>
<dbReference type="Gene3D" id="3.40.470.10">
    <property type="entry name" value="Uracil-DNA glycosylase-like domain"/>
    <property type="match status" value="1"/>
</dbReference>
<accession>A0A3D8J501</accession>
<gene>
    <name evidence="9" type="primary">ung</name>
    <name evidence="13" type="ORF">CQA58_02120</name>
</gene>
<evidence type="ECO:0000256" key="8">
    <source>
        <dbReference type="ARBA" id="ARBA00023204"/>
    </source>
</evidence>
<dbReference type="Proteomes" id="UP000257045">
    <property type="component" value="Unassembled WGS sequence"/>
</dbReference>
<dbReference type="OrthoDB" id="9804372at2"/>
<evidence type="ECO:0000256" key="3">
    <source>
        <dbReference type="ARBA" id="ARBA00008184"/>
    </source>
</evidence>
<dbReference type="RefSeq" id="WP_115569071.1">
    <property type="nucleotide sequence ID" value="NZ_NXLV01000002.1"/>
</dbReference>
<dbReference type="InterPro" id="IPR018085">
    <property type="entry name" value="Ura-DNA_Glyclase_AS"/>
</dbReference>
<evidence type="ECO:0000256" key="4">
    <source>
        <dbReference type="ARBA" id="ARBA00012030"/>
    </source>
</evidence>
<keyword evidence="7 9" id="KW-0378">Hydrolase</keyword>
<keyword evidence="9" id="KW-0963">Cytoplasm</keyword>
<dbReference type="PANTHER" id="PTHR11264:SF0">
    <property type="entry name" value="URACIL-DNA GLYCOSYLASE"/>
    <property type="match status" value="1"/>
</dbReference>
<dbReference type="NCBIfam" id="NF003588">
    <property type="entry name" value="PRK05254.1-1"/>
    <property type="match status" value="1"/>
</dbReference>
<keyword evidence="14" id="KW-1185">Reference proteome</keyword>
<dbReference type="NCBIfam" id="NF003589">
    <property type="entry name" value="PRK05254.1-2"/>
    <property type="match status" value="1"/>
</dbReference>
<evidence type="ECO:0000313" key="13">
    <source>
        <dbReference type="EMBL" id="RDU71861.1"/>
    </source>
</evidence>
<dbReference type="NCBIfam" id="TIGR00628">
    <property type="entry name" value="ung"/>
    <property type="match status" value="1"/>
</dbReference>
<keyword evidence="6 9" id="KW-0227">DNA damage</keyword>
<organism evidence="13 14">
    <name type="scientific">Helicobacter brantae</name>
    <dbReference type="NCBI Taxonomy" id="375927"/>
    <lineage>
        <taxon>Bacteria</taxon>
        <taxon>Pseudomonadati</taxon>
        <taxon>Campylobacterota</taxon>
        <taxon>Epsilonproteobacteria</taxon>
        <taxon>Campylobacterales</taxon>
        <taxon>Helicobacteraceae</taxon>
        <taxon>Helicobacter</taxon>
    </lineage>
</organism>
<evidence type="ECO:0000256" key="6">
    <source>
        <dbReference type="ARBA" id="ARBA00022763"/>
    </source>
</evidence>
<dbReference type="NCBIfam" id="NF003592">
    <property type="entry name" value="PRK05254.1-5"/>
    <property type="match status" value="1"/>
</dbReference>
<evidence type="ECO:0000256" key="7">
    <source>
        <dbReference type="ARBA" id="ARBA00022801"/>
    </source>
</evidence>
<dbReference type="AlphaFoldDB" id="A0A3D8J501"/>
<evidence type="ECO:0000259" key="12">
    <source>
        <dbReference type="SMART" id="SM00986"/>
    </source>
</evidence>
<comment type="similarity">
    <text evidence="3 9 11">Belongs to the uracil-DNA glycosylase (UDG) superfamily. UNG family.</text>
</comment>
<dbReference type="GO" id="GO:0097510">
    <property type="term" value="P:base-excision repair, AP site formation via deaminated base removal"/>
    <property type="evidence" value="ECO:0007669"/>
    <property type="project" value="TreeGrafter"/>
</dbReference>
<dbReference type="GO" id="GO:0005737">
    <property type="term" value="C:cytoplasm"/>
    <property type="evidence" value="ECO:0007669"/>
    <property type="project" value="UniProtKB-SubCell"/>
</dbReference>
<evidence type="ECO:0000256" key="10">
    <source>
        <dbReference type="PROSITE-ProRule" id="PRU10072"/>
    </source>
</evidence>
<comment type="caution">
    <text evidence="13">The sequence shown here is derived from an EMBL/GenBank/DDBJ whole genome shotgun (WGS) entry which is preliminary data.</text>
</comment>
<dbReference type="InterPro" id="IPR002043">
    <property type="entry name" value="UDG_fam1"/>
</dbReference>
<dbReference type="Pfam" id="PF03167">
    <property type="entry name" value="UDG"/>
    <property type="match status" value="1"/>
</dbReference>
<evidence type="ECO:0000256" key="11">
    <source>
        <dbReference type="RuleBase" id="RU003780"/>
    </source>
</evidence>
<feature type="domain" description="Uracil-DNA glycosylase-like" evidence="12">
    <location>
        <begin position="54"/>
        <end position="220"/>
    </location>
</feature>
<protein>
    <recommendedName>
        <fullName evidence="5 9">Uracil-DNA glycosylase</fullName>
        <shortName evidence="9">UDG</shortName>
        <ecNumber evidence="4 9">3.2.2.27</ecNumber>
    </recommendedName>
</protein>
<dbReference type="PROSITE" id="PS00130">
    <property type="entry name" value="U_DNA_GLYCOSYLASE"/>
    <property type="match status" value="1"/>
</dbReference>
<dbReference type="GO" id="GO:0004844">
    <property type="term" value="F:uracil DNA N-glycosylase activity"/>
    <property type="evidence" value="ECO:0007669"/>
    <property type="project" value="UniProtKB-UniRule"/>
</dbReference>
<dbReference type="InterPro" id="IPR005122">
    <property type="entry name" value="Uracil-DNA_glycosylase-like"/>
</dbReference>
<sequence length="232" mass="25837">MDKSKIKLRDEWKEALAQEFDKPYFAHIRECYLEAKARGEVIYPKGSLTFEALNRLAPQDVRVVILGQDPYHGSEVVDGVLIPQAMGLSFSVPKPLKAPPSLKNIYKELQNTTSFIPPNHGDLSVWCDRGVLLLNSVLSVEAGKAGSHTHFGWEQFSDSVISYISTHLSGVVFMLWGNYAKKKASLIDSSKHCIIQAPHPSPLARGFVGSGVFLRANEALQRFGYPPIDWQN</sequence>
<proteinExistence type="inferred from homology"/>
<evidence type="ECO:0000313" key="14">
    <source>
        <dbReference type="Proteomes" id="UP000257045"/>
    </source>
</evidence>
<dbReference type="SUPFAM" id="SSF52141">
    <property type="entry name" value="Uracil-DNA glycosylase-like"/>
    <property type="match status" value="1"/>
</dbReference>
<dbReference type="SMART" id="SM00986">
    <property type="entry name" value="UDG"/>
    <property type="match status" value="1"/>
</dbReference>
<evidence type="ECO:0000256" key="9">
    <source>
        <dbReference type="HAMAP-Rule" id="MF_00148"/>
    </source>
</evidence>
<name>A0A3D8J501_9HELI</name>
<dbReference type="EMBL" id="NXLV01000002">
    <property type="protein sequence ID" value="RDU71861.1"/>
    <property type="molecule type" value="Genomic_DNA"/>
</dbReference>
<dbReference type="SMART" id="SM00987">
    <property type="entry name" value="UreE_C"/>
    <property type="match status" value="1"/>
</dbReference>
<reference evidence="13 14" key="1">
    <citation type="submission" date="2018-04" db="EMBL/GenBank/DDBJ databases">
        <title>Novel Campyloabacter and Helicobacter Species and Strains.</title>
        <authorList>
            <person name="Mannion A.J."/>
            <person name="Shen Z."/>
            <person name="Fox J.G."/>
        </authorList>
    </citation>
    <scope>NUCLEOTIDE SEQUENCE [LARGE SCALE GENOMIC DNA]</scope>
    <source>
        <strain evidence="13 14">MIT 04-9366</strain>
    </source>
</reference>
<evidence type="ECO:0000256" key="1">
    <source>
        <dbReference type="ARBA" id="ARBA00001400"/>
    </source>
</evidence>
<dbReference type="PANTHER" id="PTHR11264">
    <property type="entry name" value="URACIL-DNA GLYCOSYLASE"/>
    <property type="match status" value="1"/>
</dbReference>
<comment type="subcellular location">
    <subcellularLocation>
        <location evidence="9">Cytoplasm</location>
    </subcellularLocation>
</comment>